<dbReference type="Gene3D" id="3.30.470.20">
    <property type="entry name" value="ATP-grasp fold, B domain"/>
    <property type="match status" value="1"/>
</dbReference>
<evidence type="ECO:0000313" key="7">
    <source>
        <dbReference type="Proteomes" id="UP000824160"/>
    </source>
</evidence>
<dbReference type="InterPro" id="IPR005479">
    <property type="entry name" value="CPAse_ATP-bd"/>
</dbReference>
<reference evidence="6" key="1">
    <citation type="submission" date="2020-10" db="EMBL/GenBank/DDBJ databases">
        <authorList>
            <person name="Gilroy R."/>
        </authorList>
    </citation>
    <scope>NUCLEOTIDE SEQUENCE</scope>
    <source>
        <strain evidence="6">ChiBcec7-5410</strain>
    </source>
</reference>
<comment type="caution">
    <text evidence="6">The sequence shown here is derived from an EMBL/GenBank/DDBJ whole genome shotgun (WGS) entry which is preliminary data.</text>
</comment>
<proteinExistence type="predicted"/>
<evidence type="ECO:0000256" key="2">
    <source>
        <dbReference type="ARBA" id="ARBA00022741"/>
    </source>
</evidence>
<reference evidence="6" key="2">
    <citation type="journal article" date="2021" name="PeerJ">
        <title>Extensive microbial diversity within the chicken gut microbiome revealed by metagenomics and culture.</title>
        <authorList>
            <person name="Gilroy R."/>
            <person name="Ravi A."/>
            <person name="Getino M."/>
            <person name="Pursley I."/>
            <person name="Horton D.L."/>
            <person name="Alikhan N.F."/>
            <person name="Baker D."/>
            <person name="Gharbi K."/>
            <person name="Hall N."/>
            <person name="Watson M."/>
            <person name="Adriaenssens E.M."/>
            <person name="Foster-Nyarko E."/>
            <person name="Jarju S."/>
            <person name="Secka A."/>
            <person name="Antonio M."/>
            <person name="Oren A."/>
            <person name="Chaudhuri R.R."/>
            <person name="La Ragione R."/>
            <person name="Hildebrand F."/>
            <person name="Pallen M.J."/>
        </authorList>
    </citation>
    <scope>NUCLEOTIDE SEQUENCE</scope>
    <source>
        <strain evidence="6">ChiBcec7-5410</strain>
    </source>
</reference>
<organism evidence="6 7">
    <name type="scientific">Candidatus Faecivivens stercoripullorum</name>
    <dbReference type="NCBI Taxonomy" id="2840805"/>
    <lineage>
        <taxon>Bacteria</taxon>
        <taxon>Bacillati</taxon>
        <taxon>Bacillota</taxon>
        <taxon>Clostridia</taxon>
        <taxon>Eubacteriales</taxon>
        <taxon>Oscillospiraceae</taxon>
        <taxon>Oscillospiraceae incertae sedis</taxon>
        <taxon>Candidatus Faecivivens</taxon>
    </lineage>
</organism>
<keyword evidence="1" id="KW-0436">Ligase</keyword>
<dbReference type="Gene3D" id="3.30.1490.20">
    <property type="entry name" value="ATP-grasp fold, A domain"/>
    <property type="match status" value="1"/>
</dbReference>
<dbReference type="InterPro" id="IPR052032">
    <property type="entry name" value="ATP-dep_AA_Ligase"/>
</dbReference>
<dbReference type="InterPro" id="IPR011761">
    <property type="entry name" value="ATP-grasp"/>
</dbReference>
<dbReference type="Pfam" id="PF02786">
    <property type="entry name" value="CPSase_L_D2"/>
    <property type="match status" value="1"/>
</dbReference>
<dbReference type="PROSITE" id="PS50975">
    <property type="entry name" value="ATP_GRASP"/>
    <property type="match status" value="1"/>
</dbReference>
<evidence type="ECO:0000313" key="6">
    <source>
        <dbReference type="EMBL" id="HIT93698.1"/>
    </source>
</evidence>
<accession>A0A9D1H4W7</accession>
<dbReference type="AlphaFoldDB" id="A0A9D1H4W7"/>
<dbReference type="Gene3D" id="3.40.50.20">
    <property type="match status" value="1"/>
</dbReference>
<gene>
    <name evidence="6" type="ORF">IAC43_00780</name>
</gene>
<evidence type="ECO:0000256" key="4">
    <source>
        <dbReference type="PROSITE-ProRule" id="PRU00409"/>
    </source>
</evidence>
<dbReference type="GO" id="GO:0046872">
    <property type="term" value="F:metal ion binding"/>
    <property type="evidence" value="ECO:0007669"/>
    <property type="project" value="InterPro"/>
</dbReference>
<evidence type="ECO:0000259" key="5">
    <source>
        <dbReference type="PROSITE" id="PS50975"/>
    </source>
</evidence>
<feature type="domain" description="ATP-grasp" evidence="5">
    <location>
        <begin position="118"/>
        <end position="315"/>
    </location>
</feature>
<dbReference type="InterPro" id="IPR013815">
    <property type="entry name" value="ATP_grasp_subdomain_1"/>
</dbReference>
<dbReference type="GO" id="GO:0016874">
    <property type="term" value="F:ligase activity"/>
    <property type="evidence" value="ECO:0007669"/>
    <property type="project" value="UniProtKB-KW"/>
</dbReference>
<evidence type="ECO:0000256" key="3">
    <source>
        <dbReference type="ARBA" id="ARBA00022840"/>
    </source>
</evidence>
<sequence length="397" mass="45514">MNVIYISPHFPTNYYRFCQELARNGANVLGIGDAPYEELCDELKESLTEYYRVSSMENYDEMLRAVAFFTFKYGKIDWLESNNEYWLEQDAALRTDFNITSGQKSWDMEKIKHKSAMKAYYKEAGIPTARYHLVDTLENGLKFASEVGYPVIVKPDNGVGSNATFKLKNEAQLREFYASGWSTQYIMEEFINGEICSYDSIIDSHGNPLLETGNITPVSIMDSVNDRSKVFFYIVQTLADDVRAAGRACVKAFGVRSRCTHLEFFRLLEDKEGLGKKGDIVGLEVNMRPSGGFTPEMINYACSTDFYKCWADMVCFDRLTLPDYPEKFYGAHVGRRDEKRYVHTHEEVMSRWRNQIMMTGVLDPALAGAMGDRFYIARLDTAEQLAQFEEYVSAEIN</sequence>
<protein>
    <submittedName>
        <fullName evidence="6">ATP-grasp domain-containing protein</fullName>
    </submittedName>
</protein>
<evidence type="ECO:0000256" key="1">
    <source>
        <dbReference type="ARBA" id="ARBA00022598"/>
    </source>
</evidence>
<dbReference type="EMBL" id="DVLW01000023">
    <property type="protein sequence ID" value="HIT93698.1"/>
    <property type="molecule type" value="Genomic_DNA"/>
</dbReference>
<keyword evidence="2 4" id="KW-0547">Nucleotide-binding</keyword>
<dbReference type="PANTHER" id="PTHR43585:SF2">
    <property type="entry name" value="ATP-GRASP ENZYME FSQD"/>
    <property type="match status" value="1"/>
</dbReference>
<keyword evidence="3 4" id="KW-0067">ATP-binding</keyword>
<name>A0A9D1H4W7_9FIRM</name>
<dbReference type="SUPFAM" id="SSF56059">
    <property type="entry name" value="Glutathione synthetase ATP-binding domain-like"/>
    <property type="match status" value="1"/>
</dbReference>
<dbReference type="GO" id="GO:0005524">
    <property type="term" value="F:ATP binding"/>
    <property type="evidence" value="ECO:0007669"/>
    <property type="project" value="UniProtKB-UniRule"/>
</dbReference>
<dbReference type="Proteomes" id="UP000824160">
    <property type="component" value="Unassembled WGS sequence"/>
</dbReference>
<dbReference type="PANTHER" id="PTHR43585">
    <property type="entry name" value="FUMIPYRROLE BIOSYNTHESIS PROTEIN C"/>
    <property type="match status" value="1"/>
</dbReference>